<evidence type="ECO:0000313" key="2">
    <source>
        <dbReference type="EMBL" id="MBD3903289.1"/>
    </source>
</evidence>
<gene>
    <name evidence="2" type="ORF">IEW27_01590</name>
    <name evidence="3" type="ORF">LNP80_18020</name>
</gene>
<name>A0A9Q3UZG8_9FLAO</name>
<dbReference type="InterPro" id="IPR000073">
    <property type="entry name" value="AB_hydrolase_1"/>
</dbReference>
<dbReference type="PANTHER" id="PTHR43433">
    <property type="entry name" value="HYDROLASE, ALPHA/BETA FOLD FAMILY PROTEIN"/>
    <property type="match status" value="1"/>
</dbReference>
<dbReference type="GO" id="GO:0016787">
    <property type="term" value="F:hydrolase activity"/>
    <property type="evidence" value="ECO:0007669"/>
    <property type="project" value="UniProtKB-KW"/>
</dbReference>
<dbReference type="SUPFAM" id="SSF53474">
    <property type="entry name" value="alpha/beta-Hydrolases"/>
    <property type="match status" value="1"/>
</dbReference>
<dbReference type="InterPro" id="IPR029058">
    <property type="entry name" value="AB_hydrolase_fold"/>
</dbReference>
<feature type="domain" description="AB hydrolase-1" evidence="1">
    <location>
        <begin position="36"/>
        <end position="268"/>
    </location>
</feature>
<dbReference type="InterPro" id="IPR050471">
    <property type="entry name" value="AB_hydrolase"/>
</dbReference>
<sequence length="282" mass="31376">MSNANFSYITVPTEFITAENGIRFAYRRMGEKAEVPIILFNHLTSNLDNADPRIMDALAAKHEIISFDYRGVGATSGEDAKSIQDMAKDGLAFIKALGYEKVDIFSFSMGGFIIQELMEMEPNLVRKLILAGTGPRGGQGVSAVVGLTYWDIVKGFFNIVDPKYFLFFTSTENGKKAAKLFLSRLKERTVDRDIAVGIHSLRTQLSAIEKWGHEAPADLSKFTLPVLVINGDNDRMVPTPNSYNLAQRFPNAELHIYPDAGHGGIFQEYEDFSKRALAFFAD</sequence>
<dbReference type="AlphaFoldDB" id="A0A9Q3UZG8"/>
<dbReference type="Gene3D" id="3.40.50.1820">
    <property type="entry name" value="alpha/beta hydrolase"/>
    <property type="match status" value="1"/>
</dbReference>
<dbReference type="Proteomes" id="UP001107960">
    <property type="component" value="Unassembled WGS sequence"/>
</dbReference>
<comment type="caution">
    <text evidence="3">The sequence shown here is derived from an EMBL/GenBank/DDBJ whole genome shotgun (WGS) entry which is preliminary data.</text>
</comment>
<dbReference type="EMBL" id="JACXXP010000001">
    <property type="protein sequence ID" value="MBD3903289.1"/>
    <property type="molecule type" value="Genomic_DNA"/>
</dbReference>
<evidence type="ECO:0000259" key="1">
    <source>
        <dbReference type="Pfam" id="PF00561"/>
    </source>
</evidence>
<dbReference type="EMBL" id="JAJJML010000001">
    <property type="protein sequence ID" value="MCC9036119.1"/>
    <property type="molecule type" value="Genomic_DNA"/>
</dbReference>
<dbReference type="Proteomes" id="UP000603715">
    <property type="component" value="Unassembled WGS sequence"/>
</dbReference>
<evidence type="ECO:0000313" key="4">
    <source>
        <dbReference type="Proteomes" id="UP000603715"/>
    </source>
</evidence>
<organism evidence="3 5">
    <name type="scientific">Chryseobacterium muglaense</name>
    <dbReference type="NCBI Taxonomy" id="2893752"/>
    <lineage>
        <taxon>Bacteria</taxon>
        <taxon>Pseudomonadati</taxon>
        <taxon>Bacteroidota</taxon>
        <taxon>Flavobacteriia</taxon>
        <taxon>Flavobacteriales</taxon>
        <taxon>Weeksellaceae</taxon>
        <taxon>Chryseobacterium group</taxon>
        <taxon>Chryseobacterium</taxon>
    </lineage>
</organism>
<dbReference type="PANTHER" id="PTHR43433:SF5">
    <property type="entry name" value="AB HYDROLASE-1 DOMAIN-CONTAINING PROTEIN"/>
    <property type="match status" value="1"/>
</dbReference>
<keyword evidence="4" id="KW-1185">Reference proteome</keyword>
<accession>A0A9Q3UZG8</accession>
<dbReference type="PRINTS" id="PR00111">
    <property type="entry name" value="ABHYDROLASE"/>
</dbReference>
<reference evidence="2" key="3">
    <citation type="submission" date="2024-05" db="EMBL/GenBank/DDBJ databases">
        <title>Description of novel Chryseobacterium sp. strain C-2.</title>
        <authorList>
            <person name="Saticioglu I.B."/>
        </authorList>
    </citation>
    <scope>NUCLEOTIDE SEQUENCE</scope>
    <source>
        <strain evidence="2">C-2</strain>
    </source>
</reference>
<reference evidence="3" key="1">
    <citation type="submission" date="2021-11" db="EMBL/GenBank/DDBJ databases">
        <title>Description of novel Chryseobacterium species.</title>
        <authorList>
            <person name="Saticioglu I.B."/>
            <person name="Ay H."/>
            <person name="Altun S."/>
            <person name="Duman M."/>
        </authorList>
    </citation>
    <scope>NUCLEOTIDE SEQUENCE</scope>
    <source>
        <strain evidence="3">C-39</strain>
    </source>
</reference>
<evidence type="ECO:0000313" key="3">
    <source>
        <dbReference type="EMBL" id="MCC9036119.1"/>
    </source>
</evidence>
<proteinExistence type="predicted"/>
<dbReference type="Pfam" id="PF00561">
    <property type="entry name" value="Abhydrolase_1"/>
    <property type="match status" value="1"/>
</dbReference>
<dbReference type="RefSeq" id="WP_191177927.1">
    <property type="nucleotide sequence ID" value="NZ_JACXXP010000001.1"/>
</dbReference>
<reference evidence="4" key="2">
    <citation type="submission" date="2023-07" db="EMBL/GenBank/DDBJ databases">
        <title>Description of novel Chryseobacterium sp. strain C-2.</title>
        <authorList>
            <person name="Saticioglu I.B."/>
        </authorList>
    </citation>
    <scope>NUCLEOTIDE SEQUENCE [LARGE SCALE GENOMIC DNA]</scope>
    <source>
        <strain evidence="4">C-2</strain>
    </source>
</reference>
<protein>
    <submittedName>
        <fullName evidence="3">Alpha/beta hydrolase</fullName>
    </submittedName>
</protein>
<keyword evidence="3" id="KW-0378">Hydrolase</keyword>
<evidence type="ECO:0000313" key="5">
    <source>
        <dbReference type="Proteomes" id="UP001107960"/>
    </source>
</evidence>